<gene>
    <name evidence="2" type="ORF">PTSG_03718</name>
</gene>
<keyword evidence="3" id="KW-1185">Reference proteome</keyword>
<dbReference type="EMBL" id="GL832962">
    <property type="protein sequence ID" value="EGD83080.1"/>
    <property type="molecule type" value="Genomic_DNA"/>
</dbReference>
<accession>F2U6D9</accession>
<reference evidence="2" key="1">
    <citation type="submission" date="2009-08" db="EMBL/GenBank/DDBJ databases">
        <title>Annotation of Salpingoeca rosetta.</title>
        <authorList>
            <consortium name="The Broad Institute Genome Sequencing Platform"/>
            <person name="Russ C."/>
            <person name="Cuomo C."/>
            <person name="Burger G."/>
            <person name="Gray M.W."/>
            <person name="Holland P.W.H."/>
            <person name="King N."/>
            <person name="Lang F.B.F."/>
            <person name="Roger A.J."/>
            <person name="Ruiz-Trillo I."/>
            <person name="Young S.K."/>
            <person name="Zeng Q."/>
            <person name="Gargeya S."/>
            <person name="Alvarado L."/>
            <person name="Berlin A."/>
            <person name="Chapman S.B."/>
            <person name="Chen Z."/>
            <person name="Freedman E."/>
            <person name="Gellesch M."/>
            <person name="Goldberg J."/>
            <person name="Griggs A."/>
            <person name="Gujja S."/>
            <person name="Heilman E."/>
            <person name="Heiman D."/>
            <person name="Howarth C."/>
            <person name="Mehta T."/>
            <person name="Neiman D."/>
            <person name="Pearson M."/>
            <person name="Roberts A."/>
            <person name="Saif S."/>
            <person name="Shea T."/>
            <person name="Shenoy N."/>
            <person name="Sisk P."/>
            <person name="Stolte C."/>
            <person name="Sykes S."/>
            <person name="White J."/>
            <person name="Yandava C."/>
            <person name="Haas B."/>
            <person name="Nusbaum C."/>
            <person name="Birren B."/>
        </authorList>
    </citation>
    <scope>NUCLEOTIDE SEQUENCE [LARGE SCALE GENOMIC DNA]</scope>
    <source>
        <strain evidence="2">ATCC 50818</strain>
    </source>
</reference>
<name>F2U6D9_SALR5</name>
<dbReference type="Proteomes" id="UP000007799">
    <property type="component" value="Unassembled WGS sequence"/>
</dbReference>
<proteinExistence type="predicted"/>
<evidence type="ECO:0000313" key="3">
    <source>
        <dbReference type="Proteomes" id="UP000007799"/>
    </source>
</evidence>
<dbReference type="RefSeq" id="XP_004995444.1">
    <property type="nucleotide sequence ID" value="XM_004995387.1"/>
</dbReference>
<feature type="compositionally biased region" description="Acidic residues" evidence="1">
    <location>
        <begin position="132"/>
        <end position="142"/>
    </location>
</feature>
<feature type="compositionally biased region" description="Polar residues" evidence="1">
    <location>
        <begin position="83"/>
        <end position="93"/>
    </location>
</feature>
<dbReference type="KEGG" id="sre:PTSG_03718"/>
<protein>
    <recommendedName>
        <fullName evidence="4">DNA-directed RNA polymerase III subunit</fullName>
    </recommendedName>
</protein>
<evidence type="ECO:0008006" key="4">
    <source>
        <dbReference type="Google" id="ProtNLM"/>
    </source>
</evidence>
<dbReference type="OrthoDB" id="5377312at2759"/>
<feature type="region of interest" description="Disordered" evidence="1">
    <location>
        <begin position="1"/>
        <end position="24"/>
    </location>
</feature>
<sequence length="186" mass="21401">MPPRRARASAAKPQQPEPKREPIALYPQIETKVNEDLPTDIPADEILNYKRHFDQTVKQLPYYLKESAERHWVVRYSDSLVSQASAKTGSSSDVAWDLGWPMPTELMARPPKRKKTKTFGGDLQRLSRNGGPDDDEDEDEDEGQPRPEEEYDEEQEEEGGDYLASYFEDDDDTYERAEGGEEEENF</sequence>
<feature type="compositionally biased region" description="Acidic residues" evidence="1">
    <location>
        <begin position="149"/>
        <end position="160"/>
    </location>
</feature>
<feature type="region of interest" description="Disordered" evidence="1">
    <location>
        <begin position="83"/>
        <end position="186"/>
    </location>
</feature>
<evidence type="ECO:0000313" key="2">
    <source>
        <dbReference type="EMBL" id="EGD83080.1"/>
    </source>
</evidence>
<dbReference type="InParanoid" id="F2U6D9"/>
<dbReference type="AlphaFoldDB" id="F2U6D9"/>
<dbReference type="GeneID" id="16076025"/>
<evidence type="ECO:0000256" key="1">
    <source>
        <dbReference type="SAM" id="MobiDB-lite"/>
    </source>
</evidence>
<organism evidence="3">
    <name type="scientific">Salpingoeca rosetta (strain ATCC 50818 / BSB-021)</name>
    <dbReference type="NCBI Taxonomy" id="946362"/>
    <lineage>
        <taxon>Eukaryota</taxon>
        <taxon>Choanoflagellata</taxon>
        <taxon>Craspedida</taxon>
        <taxon>Salpingoecidae</taxon>
        <taxon>Salpingoeca</taxon>
    </lineage>
</organism>